<feature type="transmembrane region" description="Helical" evidence="10">
    <location>
        <begin position="228"/>
        <end position="248"/>
    </location>
</feature>
<evidence type="ECO:0000256" key="4">
    <source>
        <dbReference type="ARBA" id="ARBA00022679"/>
    </source>
</evidence>
<feature type="transmembrane region" description="Helical" evidence="10">
    <location>
        <begin position="448"/>
        <end position="468"/>
    </location>
</feature>
<feature type="transmembrane region" description="Helical" evidence="10">
    <location>
        <begin position="329"/>
        <end position="350"/>
    </location>
</feature>
<feature type="transmembrane region" description="Helical" evidence="10">
    <location>
        <begin position="489"/>
        <end position="510"/>
    </location>
</feature>
<evidence type="ECO:0000256" key="3">
    <source>
        <dbReference type="ARBA" id="ARBA00022475"/>
    </source>
</evidence>
<comment type="similarity">
    <text evidence="2 9">Belongs to the membrane-bound acyltransferase family.</text>
</comment>
<protein>
    <submittedName>
        <fullName evidence="11">MBOAT family protein</fullName>
    </submittedName>
</protein>
<dbReference type="EMBL" id="CP116968">
    <property type="protein sequence ID" value="WNM64176.1"/>
    <property type="molecule type" value="Genomic_DNA"/>
</dbReference>
<feature type="transmembrane region" description="Helical" evidence="10">
    <location>
        <begin position="149"/>
        <end position="168"/>
    </location>
</feature>
<dbReference type="PIRSF" id="PIRSF500217">
    <property type="entry name" value="AlgI"/>
    <property type="match status" value="1"/>
</dbReference>
<accession>A0AA96GLH2</accession>
<dbReference type="PIRSF" id="PIRSF016636">
    <property type="entry name" value="AlgI_DltB"/>
    <property type="match status" value="1"/>
</dbReference>
<dbReference type="KEGG" id="nneo:PQG83_09630"/>
<sequence length="524" mass="60275">MLFNSYEFILLFIPAVAGLYYLFGHFGWYRAALSWLVLASLFFYGWWNPVYLLLLLISIGFNFLLGRTLSGMDNQSRRRLVLIVGISANLGALAYFKYANFFVDNINWMLGTGYHLKTIILPLAISFFTFQQITFLVDAYRREIQEPDFLSYCLFVTFFPQLIAGPIVHHSEMLPQFFRAQTFVFNHAHLAVGSTIFIIGLFKKVVIADEIALHATPMFNAARDFHPITFFEAWGGALAYTFQLYFDFSGYSDMAVGLAYLFGIRLPLNFYSPYKASSIIEFWRRWHISLSRFLRDYLYIPLGGSYYGRTRRYTSLMVTMLLGGLWHGAGWTFVAWGALHGVYLCVNYAWRGLRQVLGRQEIRHGWISFWLGRIMTFLAVVIAWVFFRSESFSAATNILKGMLGLNGVALPTSYRGYLNNVASLGDYLQGVGWAFEPAVPHFGGPEQYLLLALLLLIVWFAPNTYQLLGGYSSALDITHVTIRSQPSSWIAWQPRALWAIVVFAMFWWSIQAMDRTSEFLYFQF</sequence>
<keyword evidence="8 9" id="KW-0012">Acyltransferase</keyword>
<evidence type="ECO:0000256" key="9">
    <source>
        <dbReference type="PIRNR" id="PIRNR016636"/>
    </source>
</evidence>
<feature type="transmembrane region" description="Helical" evidence="10">
    <location>
        <begin position="188"/>
        <end position="207"/>
    </location>
</feature>
<dbReference type="InterPro" id="IPR051085">
    <property type="entry name" value="MB_O-acyltransferase"/>
</dbReference>
<keyword evidence="4 9" id="KW-0808">Transferase</keyword>
<dbReference type="Proteomes" id="UP001302494">
    <property type="component" value="Chromosome"/>
</dbReference>
<name>A0AA96GLH2_9BACT</name>
<keyword evidence="5 10" id="KW-0812">Transmembrane</keyword>
<organism evidence="11 12">
    <name type="scientific">Candidatus Nitrospira neomarina</name>
    <dbReference type="NCBI Taxonomy" id="3020899"/>
    <lineage>
        <taxon>Bacteria</taxon>
        <taxon>Pseudomonadati</taxon>
        <taxon>Nitrospirota</taxon>
        <taxon>Nitrospiria</taxon>
        <taxon>Nitrospirales</taxon>
        <taxon>Nitrospiraceae</taxon>
        <taxon>Nitrospira</taxon>
    </lineage>
</organism>
<evidence type="ECO:0000313" key="12">
    <source>
        <dbReference type="Proteomes" id="UP001302494"/>
    </source>
</evidence>
<reference evidence="11 12" key="1">
    <citation type="submission" date="2023-01" db="EMBL/GenBank/DDBJ databases">
        <title>Cultivation and genomic characterization of new, ubiquitous marine nitrite-oxidizing bacteria from the Nitrospirales.</title>
        <authorList>
            <person name="Mueller A.J."/>
            <person name="Daebeler A."/>
            <person name="Herbold C.W."/>
            <person name="Kirkegaard R.H."/>
            <person name="Daims H."/>
        </authorList>
    </citation>
    <scope>NUCLEOTIDE SEQUENCE [LARGE SCALE GENOMIC DNA]</scope>
    <source>
        <strain evidence="11 12">DK</strain>
    </source>
</reference>
<evidence type="ECO:0000256" key="5">
    <source>
        <dbReference type="ARBA" id="ARBA00022692"/>
    </source>
</evidence>
<keyword evidence="12" id="KW-1185">Reference proteome</keyword>
<keyword evidence="7 9" id="KW-0472">Membrane</keyword>
<dbReference type="InterPro" id="IPR004299">
    <property type="entry name" value="MBOAT_fam"/>
</dbReference>
<comment type="subcellular location">
    <subcellularLocation>
        <location evidence="1">Cell membrane</location>
        <topology evidence="1">Multi-pass membrane protein</topology>
    </subcellularLocation>
</comment>
<evidence type="ECO:0000256" key="6">
    <source>
        <dbReference type="ARBA" id="ARBA00022989"/>
    </source>
</evidence>
<proteinExistence type="inferred from homology"/>
<dbReference type="InterPro" id="IPR028362">
    <property type="entry name" value="AlgI"/>
</dbReference>
<feature type="transmembrane region" description="Helical" evidence="10">
    <location>
        <begin position="6"/>
        <end position="23"/>
    </location>
</feature>
<dbReference type="PANTHER" id="PTHR13285:SF23">
    <property type="entry name" value="TEICHOIC ACID D-ALANYLTRANSFERASE"/>
    <property type="match status" value="1"/>
</dbReference>
<feature type="transmembrane region" description="Helical" evidence="10">
    <location>
        <begin position="50"/>
        <end position="68"/>
    </location>
</feature>
<gene>
    <name evidence="11" type="ORF">PQG83_09630</name>
</gene>
<dbReference type="AlphaFoldDB" id="A0AA96GLH2"/>
<dbReference type="GO" id="GO:0016746">
    <property type="term" value="F:acyltransferase activity"/>
    <property type="evidence" value="ECO:0007669"/>
    <property type="project" value="UniProtKB-KW"/>
</dbReference>
<feature type="transmembrane region" description="Helical" evidence="10">
    <location>
        <begin position="80"/>
        <end position="99"/>
    </location>
</feature>
<evidence type="ECO:0000256" key="2">
    <source>
        <dbReference type="ARBA" id="ARBA00010323"/>
    </source>
</evidence>
<feature type="transmembrane region" description="Helical" evidence="10">
    <location>
        <begin position="370"/>
        <end position="387"/>
    </location>
</feature>
<dbReference type="GO" id="GO:0042121">
    <property type="term" value="P:alginic acid biosynthetic process"/>
    <property type="evidence" value="ECO:0007669"/>
    <property type="project" value="InterPro"/>
</dbReference>
<dbReference type="InterPro" id="IPR024194">
    <property type="entry name" value="Ac/AlaTfrase_AlgI/DltB"/>
</dbReference>
<evidence type="ECO:0000256" key="7">
    <source>
        <dbReference type="ARBA" id="ARBA00023136"/>
    </source>
</evidence>
<keyword evidence="6 10" id="KW-1133">Transmembrane helix</keyword>
<keyword evidence="3 9" id="KW-1003">Cell membrane</keyword>
<dbReference type="PANTHER" id="PTHR13285">
    <property type="entry name" value="ACYLTRANSFERASE"/>
    <property type="match status" value="1"/>
</dbReference>
<evidence type="ECO:0000256" key="10">
    <source>
        <dbReference type="SAM" id="Phobius"/>
    </source>
</evidence>
<dbReference type="GO" id="GO:0005886">
    <property type="term" value="C:plasma membrane"/>
    <property type="evidence" value="ECO:0007669"/>
    <property type="project" value="UniProtKB-SubCell"/>
</dbReference>
<evidence type="ECO:0000256" key="1">
    <source>
        <dbReference type="ARBA" id="ARBA00004651"/>
    </source>
</evidence>
<dbReference type="Pfam" id="PF03062">
    <property type="entry name" value="MBOAT"/>
    <property type="match status" value="1"/>
</dbReference>
<evidence type="ECO:0000256" key="8">
    <source>
        <dbReference type="ARBA" id="ARBA00023315"/>
    </source>
</evidence>
<evidence type="ECO:0000313" key="11">
    <source>
        <dbReference type="EMBL" id="WNM64176.1"/>
    </source>
</evidence>